<dbReference type="Proteomes" id="UP000030753">
    <property type="component" value="Unassembled WGS sequence"/>
</dbReference>
<dbReference type="HOGENOM" id="CLU_3392328_0_0_1"/>
<gene>
    <name evidence="1" type="ORF">FOYG_11809</name>
</gene>
<proteinExistence type="predicted"/>
<reference evidence="1 2" key="1">
    <citation type="submission" date="2011-06" db="EMBL/GenBank/DDBJ databases">
        <title>The Genome Sequence of Fusarium oxysporum FOSC 3-a.</title>
        <authorList>
            <consortium name="The Broad Institute Genome Sequencing Platform"/>
            <person name="Ma L.-J."/>
            <person name="Gale L.R."/>
            <person name="Schwartz D.C."/>
            <person name="Zhou S."/>
            <person name="Corby-Kistler H."/>
            <person name="Young S.K."/>
            <person name="Zeng Q."/>
            <person name="Gargeya S."/>
            <person name="Fitzgerald M."/>
            <person name="Haas B."/>
            <person name="Abouelleil A."/>
            <person name="Alvarado L."/>
            <person name="Arachchi H.M."/>
            <person name="Berlin A."/>
            <person name="Brown A."/>
            <person name="Chapman S.B."/>
            <person name="Chen Z."/>
            <person name="Dunbar C."/>
            <person name="Freedman E."/>
            <person name="Gearin G."/>
            <person name="Gellesch M."/>
            <person name="Goldberg J."/>
            <person name="Griggs A."/>
            <person name="Gujja S."/>
            <person name="Heiman D."/>
            <person name="Howarth C."/>
            <person name="Larson L."/>
            <person name="Lui A."/>
            <person name="MacDonald P.J.P."/>
            <person name="Mehta T."/>
            <person name="Montmayeur A."/>
            <person name="Murphy C."/>
            <person name="Neiman D."/>
            <person name="Pearson M."/>
            <person name="Priest M."/>
            <person name="Roberts A."/>
            <person name="Saif S."/>
            <person name="Shea T."/>
            <person name="Shenoy N."/>
            <person name="Sisk P."/>
            <person name="Stolte C."/>
            <person name="Sykes S."/>
            <person name="Wortman J."/>
            <person name="Nusbaum C."/>
            <person name="Birren B."/>
        </authorList>
    </citation>
    <scope>NUCLEOTIDE SEQUENCE [LARGE SCALE GENOMIC DNA]</scope>
    <source>
        <strain evidence="2">FOSC 3-a</strain>
    </source>
</reference>
<dbReference type="AlphaFoldDB" id="W9I3T4"/>
<name>W9I3T4_FUSOX</name>
<dbReference type="EMBL" id="JH717845">
    <property type="protein sequence ID" value="EWY87629.1"/>
    <property type="molecule type" value="Genomic_DNA"/>
</dbReference>
<evidence type="ECO:0000313" key="2">
    <source>
        <dbReference type="Proteomes" id="UP000030753"/>
    </source>
</evidence>
<accession>W9I3T4</accession>
<evidence type="ECO:0000313" key="1">
    <source>
        <dbReference type="EMBL" id="EWY87629.1"/>
    </source>
</evidence>
<sequence length="32" mass="3525">MPIVDDYCRPAQKTVILAPMNKSTKDTKSSEG</sequence>
<protein>
    <submittedName>
        <fullName evidence="1">Uncharacterized protein</fullName>
    </submittedName>
</protein>
<organism evidence="1 2">
    <name type="scientific">Fusarium oxysporum NRRL 32931</name>
    <dbReference type="NCBI Taxonomy" id="660029"/>
    <lineage>
        <taxon>Eukaryota</taxon>
        <taxon>Fungi</taxon>
        <taxon>Dikarya</taxon>
        <taxon>Ascomycota</taxon>
        <taxon>Pezizomycotina</taxon>
        <taxon>Sordariomycetes</taxon>
        <taxon>Hypocreomycetidae</taxon>
        <taxon>Hypocreales</taxon>
        <taxon>Nectriaceae</taxon>
        <taxon>Fusarium</taxon>
        <taxon>Fusarium oxysporum species complex</taxon>
    </lineage>
</organism>